<dbReference type="Pfam" id="PF03018">
    <property type="entry name" value="Dirigent"/>
    <property type="match status" value="1"/>
</dbReference>
<dbReference type="Gramene" id="KRH65564">
    <property type="protein sequence ID" value="KRH65564"/>
    <property type="gene ID" value="GLYMA_03G046000"/>
</dbReference>
<comment type="subcellular location">
    <subcellularLocation>
        <location evidence="4">Secreted</location>
        <location evidence="4">Extracellular space</location>
        <location evidence="4">Apoplast</location>
    </subcellularLocation>
</comment>
<evidence type="ECO:0000256" key="2">
    <source>
        <dbReference type="ARBA" id="ARBA00011738"/>
    </source>
</evidence>
<sequence>MQKTPHPKSTPTSPHPLPLTHLFISLLTPLSSSDPTFVSPKIKKPFTQTPPPTMSTKLLLTLILISYTLSNVIGEETGFVGTLHPKSLGLHKKQTLSHFKFYWHDIVSSGANSTSATIIPPLPKYNTTTSFGMVNVMDNPLTLGPELGSKLVGRAEGFYALTSQSQINLLMVMNFALFEGKYNGSTITIVGRNAVSENEKDIPVVGGSGVFKFAKGYAHAKTYFFDPKTGDATTEYNIYVLHYE</sequence>
<reference evidence="5" key="3">
    <citation type="submission" date="2018-07" db="EMBL/GenBank/DDBJ databases">
        <title>WGS assembly of Glycine max.</title>
        <authorList>
            <person name="Schmutz J."/>
            <person name="Cannon S."/>
            <person name="Schlueter J."/>
            <person name="Ma J."/>
            <person name="Mitros T."/>
            <person name="Nelson W."/>
            <person name="Hyten D."/>
            <person name="Song Q."/>
            <person name="Thelen J."/>
            <person name="Cheng J."/>
            <person name="Xu D."/>
            <person name="Hellsten U."/>
            <person name="May G."/>
            <person name="Yu Y."/>
            <person name="Sakurai T."/>
            <person name="Umezawa T."/>
            <person name="Bhattacharyya M."/>
            <person name="Sandhu D."/>
            <person name="Valliyodan B."/>
            <person name="Lindquist E."/>
            <person name="Peto M."/>
            <person name="Grant D."/>
            <person name="Shu S."/>
            <person name="Goodstein D."/>
            <person name="Barry K."/>
            <person name="Futrell-Griggs M."/>
            <person name="Abernathy B."/>
            <person name="Du J."/>
            <person name="Tian Z."/>
            <person name="Zhu L."/>
            <person name="Gill N."/>
            <person name="Joshi T."/>
            <person name="Libault M."/>
            <person name="Sethuraman A."/>
            <person name="Zhang X."/>
            <person name="Shinozaki K."/>
            <person name="Nguyen H."/>
            <person name="Wing R."/>
            <person name="Cregan P."/>
            <person name="Specht J."/>
            <person name="Grimwood J."/>
            <person name="Rokhsar D."/>
            <person name="Stacey G."/>
            <person name="Shoemaker R."/>
            <person name="Jackson S."/>
        </authorList>
    </citation>
    <scope>NUCLEOTIDE SEQUENCE</scope>
    <source>
        <tissue evidence="5">Callus</tissue>
    </source>
</reference>
<keyword evidence="3 4" id="KW-0964">Secreted</keyword>
<dbReference type="AlphaFoldDB" id="A0A0R0KER8"/>
<evidence type="ECO:0000256" key="4">
    <source>
        <dbReference type="RuleBase" id="RU363099"/>
    </source>
</evidence>
<dbReference type="InterPro" id="IPR044859">
    <property type="entry name" value="Allene_oxi_cyc_Dirigent"/>
</dbReference>
<keyword evidence="7" id="KW-1185">Reference proteome</keyword>
<reference evidence="6" key="2">
    <citation type="submission" date="2018-02" db="UniProtKB">
        <authorList>
            <consortium name="EnsemblPlants"/>
        </authorList>
    </citation>
    <scope>IDENTIFICATION</scope>
    <source>
        <strain evidence="6">Williams 82</strain>
    </source>
</reference>
<dbReference type="GeneID" id="100814841"/>
<evidence type="ECO:0000313" key="5">
    <source>
        <dbReference type="EMBL" id="KRH65564.1"/>
    </source>
</evidence>
<protein>
    <recommendedName>
        <fullName evidence="4">Dirigent protein</fullName>
    </recommendedName>
</protein>
<evidence type="ECO:0000313" key="6">
    <source>
        <dbReference type="EnsemblPlants" id="KRH65564"/>
    </source>
</evidence>
<comment type="function">
    <text evidence="4">Dirigent proteins impart stereoselectivity on the phenoxy radical-coupling reaction, yielding optically active lignans from two molecules of coniferyl alcohol in the biosynthesis of lignans, flavonolignans, and alkaloids and thus plays a central role in plant secondary metabolism.</text>
</comment>
<dbReference type="KEGG" id="gmx:100814841"/>
<comment type="similarity">
    <text evidence="1 4">Belongs to the plant dirigent protein family.</text>
</comment>
<dbReference type="GO" id="GO:0048046">
    <property type="term" value="C:apoplast"/>
    <property type="evidence" value="ECO:0007669"/>
    <property type="project" value="UniProtKB-SubCell"/>
</dbReference>
<name>A0A0R0KER8_SOYBN</name>
<dbReference type="Proteomes" id="UP000008827">
    <property type="component" value="Chromosome 3"/>
</dbReference>
<dbReference type="OMA" id="FYWHEVL"/>
<gene>
    <name evidence="6" type="primary">LOC100814841</name>
    <name evidence="5" type="ORF">GLYMA_03G046000</name>
</gene>
<dbReference type="RefSeq" id="XP_014628989.1">
    <property type="nucleotide sequence ID" value="XM_014773503.3"/>
</dbReference>
<dbReference type="Gene3D" id="2.40.480.10">
    <property type="entry name" value="Allene oxide cyclase-like"/>
    <property type="match status" value="1"/>
</dbReference>
<dbReference type="InterPro" id="IPR004265">
    <property type="entry name" value="Dirigent"/>
</dbReference>
<dbReference type="EnsemblPlants" id="KRH65564">
    <property type="protein sequence ID" value="KRH65564"/>
    <property type="gene ID" value="GLYMA_03G046000"/>
</dbReference>
<evidence type="ECO:0000256" key="1">
    <source>
        <dbReference type="ARBA" id="ARBA00010746"/>
    </source>
</evidence>
<dbReference type="GO" id="GO:0009699">
    <property type="term" value="P:phenylpropanoid biosynthetic process"/>
    <property type="evidence" value="ECO:0007669"/>
    <property type="project" value="UniProtKB-ARBA"/>
</dbReference>
<dbReference type="OrthoDB" id="1864232at2759"/>
<dbReference type="EMBL" id="CM000836">
    <property type="protein sequence ID" value="KRH65564.1"/>
    <property type="molecule type" value="Genomic_DNA"/>
</dbReference>
<keyword evidence="4" id="KW-0052">Apoplast</keyword>
<accession>A0A0R0KER8</accession>
<evidence type="ECO:0000313" key="7">
    <source>
        <dbReference type="Proteomes" id="UP000008827"/>
    </source>
</evidence>
<reference evidence="5 6" key="1">
    <citation type="journal article" date="2010" name="Nature">
        <title>Genome sequence of the palaeopolyploid soybean.</title>
        <authorList>
            <person name="Schmutz J."/>
            <person name="Cannon S.B."/>
            <person name="Schlueter J."/>
            <person name="Ma J."/>
            <person name="Mitros T."/>
            <person name="Nelson W."/>
            <person name="Hyten D.L."/>
            <person name="Song Q."/>
            <person name="Thelen J.J."/>
            <person name="Cheng J."/>
            <person name="Xu D."/>
            <person name="Hellsten U."/>
            <person name="May G.D."/>
            <person name="Yu Y."/>
            <person name="Sakurai T."/>
            <person name="Umezawa T."/>
            <person name="Bhattacharyya M.K."/>
            <person name="Sandhu D."/>
            <person name="Valliyodan B."/>
            <person name="Lindquist E."/>
            <person name="Peto M."/>
            <person name="Grant D."/>
            <person name="Shu S."/>
            <person name="Goodstein D."/>
            <person name="Barry K."/>
            <person name="Futrell-Griggs M."/>
            <person name="Abernathy B."/>
            <person name="Du J."/>
            <person name="Tian Z."/>
            <person name="Zhu L."/>
            <person name="Gill N."/>
            <person name="Joshi T."/>
            <person name="Libault M."/>
            <person name="Sethuraman A."/>
            <person name="Zhang X.-C."/>
            <person name="Shinozaki K."/>
            <person name="Nguyen H.T."/>
            <person name="Wing R.A."/>
            <person name="Cregan P."/>
            <person name="Specht J."/>
            <person name="Grimwood J."/>
            <person name="Rokhsar D."/>
            <person name="Stacey G."/>
            <person name="Shoemaker R.C."/>
            <person name="Jackson S.A."/>
        </authorList>
    </citation>
    <scope>NUCLEOTIDE SEQUENCE</scope>
    <source>
        <strain evidence="6">cv. Williams 82</strain>
        <tissue evidence="5">Callus</tissue>
    </source>
</reference>
<evidence type="ECO:0000256" key="3">
    <source>
        <dbReference type="ARBA" id="ARBA00022525"/>
    </source>
</evidence>
<organism evidence="5">
    <name type="scientific">Glycine max</name>
    <name type="common">Soybean</name>
    <name type="synonym">Glycine hispida</name>
    <dbReference type="NCBI Taxonomy" id="3847"/>
    <lineage>
        <taxon>Eukaryota</taxon>
        <taxon>Viridiplantae</taxon>
        <taxon>Streptophyta</taxon>
        <taxon>Embryophyta</taxon>
        <taxon>Tracheophyta</taxon>
        <taxon>Spermatophyta</taxon>
        <taxon>Magnoliopsida</taxon>
        <taxon>eudicotyledons</taxon>
        <taxon>Gunneridae</taxon>
        <taxon>Pentapetalae</taxon>
        <taxon>rosids</taxon>
        <taxon>fabids</taxon>
        <taxon>Fabales</taxon>
        <taxon>Fabaceae</taxon>
        <taxon>Papilionoideae</taxon>
        <taxon>50 kb inversion clade</taxon>
        <taxon>NPAAA clade</taxon>
        <taxon>indigoferoid/millettioid clade</taxon>
        <taxon>Phaseoleae</taxon>
        <taxon>Glycine</taxon>
        <taxon>Glycine subgen. Soja</taxon>
    </lineage>
</organism>
<comment type="subunit">
    <text evidence="2 4">Homodimer.</text>
</comment>
<proteinExistence type="inferred from homology"/>
<dbReference type="SMR" id="A0A0R0KER8"/>
<dbReference type="PANTHER" id="PTHR21495">
    <property type="entry name" value="NUCLEOPORIN-RELATED"/>
    <property type="match status" value="1"/>
</dbReference>
<dbReference type="PaxDb" id="3847-GLYMA1332S00200.1"/>